<evidence type="ECO:0000313" key="10">
    <source>
        <dbReference type="EMBL" id="HIU02265.1"/>
    </source>
</evidence>
<comment type="similarity">
    <text evidence="8">Belongs to the RNR ribonuclease family. RNase R subfamily.</text>
</comment>
<comment type="caution">
    <text evidence="10">The sequence shown here is derived from an EMBL/GenBank/DDBJ whole genome shotgun (WGS) entry which is preliminary data.</text>
</comment>
<dbReference type="InterPro" id="IPR012340">
    <property type="entry name" value="NA-bd_OB-fold"/>
</dbReference>
<keyword evidence="5 8" id="KW-0378">Hydrolase</keyword>
<evidence type="ECO:0000256" key="1">
    <source>
        <dbReference type="ARBA" id="ARBA00001849"/>
    </source>
</evidence>
<dbReference type="SMART" id="SM00955">
    <property type="entry name" value="RNB"/>
    <property type="match status" value="1"/>
</dbReference>
<dbReference type="InterPro" id="IPR011129">
    <property type="entry name" value="CSD"/>
</dbReference>
<keyword evidence="4 8" id="KW-0540">Nuclease</keyword>
<gene>
    <name evidence="8 10" type="primary">rnr</name>
    <name evidence="10" type="ORF">IAB63_03320</name>
</gene>
<dbReference type="InterPro" id="IPR050180">
    <property type="entry name" value="RNR_Ribonuclease"/>
</dbReference>
<evidence type="ECO:0000256" key="2">
    <source>
        <dbReference type="ARBA" id="ARBA00004496"/>
    </source>
</evidence>
<dbReference type="Pfam" id="PF00575">
    <property type="entry name" value="S1"/>
    <property type="match status" value="1"/>
</dbReference>
<dbReference type="CDD" id="cd04471">
    <property type="entry name" value="S1_RNase_R"/>
    <property type="match status" value="1"/>
</dbReference>
<dbReference type="InterPro" id="IPR013223">
    <property type="entry name" value="RNase_B_OB_dom"/>
</dbReference>
<dbReference type="GO" id="GO:0003723">
    <property type="term" value="F:RNA binding"/>
    <property type="evidence" value="ECO:0007669"/>
    <property type="project" value="UniProtKB-UniRule"/>
</dbReference>
<keyword evidence="6 8" id="KW-0269">Exonuclease</keyword>
<proteinExistence type="inferred from homology"/>
<evidence type="ECO:0000259" key="9">
    <source>
        <dbReference type="PROSITE" id="PS50126"/>
    </source>
</evidence>
<dbReference type="SMART" id="SM00316">
    <property type="entry name" value="S1"/>
    <property type="match status" value="1"/>
</dbReference>
<comment type="catalytic activity">
    <reaction evidence="1 8">
        <text>Exonucleolytic cleavage in the 3'- to 5'-direction to yield nucleoside 5'-phosphates.</text>
        <dbReference type="EC" id="3.1.13.1"/>
    </reaction>
</comment>
<dbReference type="InterPro" id="IPR004476">
    <property type="entry name" value="RNase_II/RNase_R"/>
</dbReference>
<reference evidence="10" key="2">
    <citation type="journal article" date="2021" name="PeerJ">
        <title>Extensive microbial diversity within the chicken gut microbiome revealed by metagenomics and culture.</title>
        <authorList>
            <person name="Gilroy R."/>
            <person name="Ravi A."/>
            <person name="Getino M."/>
            <person name="Pursley I."/>
            <person name="Horton D.L."/>
            <person name="Alikhan N.F."/>
            <person name="Baker D."/>
            <person name="Gharbi K."/>
            <person name="Hall N."/>
            <person name="Watson M."/>
            <person name="Adriaenssens E.M."/>
            <person name="Foster-Nyarko E."/>
            <person name="Jarju S."/>
            <person name="Secka A."/>
            <person name="Antonio M."/>
            <person name="Oren A."/>
            <person name="Chaudhuri R.R."/>
            <person name="La Ragione R."/>
            <person name="Hildebrand F."/>
            <person name="Pallen M.J."/>
        </authorList>
    </citation>
    <scope>NUCLEOTIDE SEQUENCE</scope>
    <source>
        <strain evidence="10">CHK187-14744</strain>
    </source>
</reference>
<evidence type="ECO:0000256" key="6">
    <source>
        <dbReference type="ARBA" id="ARBA00022839"/>
    </source>
</evidence>
<organism evidence="10 11">
    <name type="scientific">Candidatus Onthocola gallistercoris</name>
    <dbReference type="NCBI Taxonomy" id="2840876"/>
    <lineage>
        <taxon>Bacteria</taxon>
        <taxon>Bacillati</taxon>
        <taxon>Bacillota</taxon>
        <taxon>Bacilli</taxon>
        <taxon>Candidatus Onthocola</taxon>
    </lineage>
</organism>
<evidence type="ECO:0000256" key="7">
    <source>
        <dbReference type="ARBA" id="ARBA00022884"/>
    </source>
</evidence>
<protein>
    <recommendedName>
        <fullName evidence="8">Ribonuclease R</fullName>
        <shortName evidence="8">RNase R</shortName>
        <ecNumber evidence="8">3.1.13.1</ecNumber>
    </recommendedName>
</protein>
<dbReference type="InterPro" id="IPR001900">
    <property type="entry name" value="RNase_II/R"/>
</dbReference>
<dbReference type="EMBL" id="DVLT01000023">
    <property type="protein sequence ID" value="HIU02265.1"/>
    <property type="molecule type" value="Genomic_DNA"/>
</dbReference>
<dbReference type="GO" id="GO:0008859">
    <property type="term" value="F:exoribonuclease II activity"/>
    <property type="evidence" value="ECO:0007669"/>
    <property type="project" value="UniProtKB-UniRule"/>
</dbReference>
<dbReference type="GO" id="GO:0006402">
    <property type="term" value="P:mRNA catabolic process"/>
    <property type="evidence" value="ECO:0007669"/>
    <property type="project" value="TreeGrafter"/>
</dbReference>
<comment type="function">
    <text evidence="8">3'-5' exoribonuclease that releases 5'-nucleoside monophosphates and is involved in maturation of structured RNAs.</text>
</comment>
<dbReference type="PROSITE" id="PS50126">
    <property type="entry name" value="S1"/>
    <property type="match status" value="1"/>
</dbReference>
<feature type="domain" description="S1 motif" evidence="9">
    <location>
        <begin position="626"/>
        <end position="706"/>
    </location>
</feature>
<dbReference type="PANTHER" id="PTHR23355:SF9">
    <property type="entry name" value="DIS3-LIKE EXONUCLEASE 2"/>
    <property type="match status" value="1"/>
</dbReference>
<evidence type="ECO:0000256" key="5">
    <source>
        <dbReference type="ARBA" id="ARBA00022801"/>
    </source>
</evidence>
<keyword evidence="7 8" id="KW-0694">RNA-binding</keyword>
<evidence type="ECO:0000256" key="3">
    <source>
        <dbReference type="ARBA" id="ARBA00022490"/>
    </source>
</evidence>
<name>A0A9D1HGP9_9FIRM</name>
<dbReference type="SMART" id="SM00357">
    <property type="entry name" value="CSP"/>
    <property type="match status" value="2"/>
</dbReference>
<dbReference type="NCBIfam" id="TIGR00358">
    <property type="entry name" value="3_prime_RNase"/>
    <property type="match status" value="1"/>
</dbReference>
<dbReference type="Pfam" id="PF17876">
    <property type="entry name" value="CSD2"/>
    <property type="match status" value="1"/>
</dbReference>
<accession>A0A9D1HGP9</accession>
<dbReference type="GO" id="GO:0005829">
    <property type="term" value="C:cytosol"/>
    <property type="evidence" value="ECO:0007669"/>
    <property type="project" value="TreeGrafter"/>
</dbReference>
<dbReference type="FunFam" id="2.40.50.140:FF:000219">
    <property type="entry name" value="Ribonuclease R"/>
    <property type="match status" value="1"/>
</dbReference>
<evidence type="ECO:0000256" key="4">
    <source>
        <dbReference type="ARBA" id="ARBA00022722"/>
    </source>
</evidence>
<dbReference type="InterPro" id="IPR040476">
    <property type="entry name" value="CSD2"/>
</dbReference>
<dbReference type="InterPro" id="IPR003029">
    <property type="entry name" value="S1_domain"/>
</dbReference>
<dbReference type="AlphaFoldDB" id="A0A9D1HGP9"/>
<dbReference type="Gene3D" id="2.40.50.140">
    <property type="entry name" value="Nucleic acid-binding proteins"/>
    <property type="match status" value="3"/>
</dbReference>
<dbReference type="SUPFAM" id="SSF50249">
    <property type="entry name" value="Nucleic acid-binding proteins"/>
    <property type="match status" value="4"/>
</dbReference>
<evidence type="ECO:0000256" key="8">
    <source>
        <dbReference type="HAMAP-Rule" id="MF_01895"/>
    </source>
</evidence>
<dbReference type="HAMAP" id="MF_01895">
    <property type="entry name" value="RNase_R"/>
    <property type="match status" value="1"/>
</dbReference>
<dbReference type="Pfam" id="PF08206">
    <property type="entry name" value="OB_RNB"/>
    <property type="match status" value="1"/>
</dbReference>
<sequence>MEETLLGSRKETILEFINDKNYHPMKFKEMCAVLCVPRQDRETFKLLLDQLISEGKIMLDGKGRYRAASPEELTGIFCGNAKGFGFVSVEGMDEDIFIGEDDTEDAMHGDTVAVKLVREQMPGKRPEGRVLRVLHRENDTIVGTYEKSRNFGFVVPDNNKLSKDIFISKENSMGAVDGHKVVVQITDFGSSKKNPEGKVIEIIGHINDPGTDILSVVKAYKLSADFPEDVMSEVKGIPESISGADMAGRKDLRHLPTVTIDGEDAKDLDDAITLSRTDDHYVLGVHIADVSHYVKEGSPLDREALKRGTSVYLTDRVIPMLPHRLSNGICSLNAGTDRLALSCIMEIDQKGKILNHEIAETVIRVDRRMSYNGVQKILDGDKELLAEYADYVPLFQDMKKLSDILRKKRSSRGGIDFDFPESKIFLDDAGRAVDVQPYERTPATKIIEDFMLAANETIAEDFFWQEIPFLYRTHETPDDERIHKLTVFIKNFGYYLKNGSGEIHPKEFQKLLGKIEGTPEEALISRLVLRSMMRAKYTTENTGHFGLAVKYYCHFTSPIRRYPDLQIHRIIKETIKGRMDEKRRQHYESLLPQVAQDTSAAERRADEAERDVEKLKKTEYMARHIGEEYEGIISSVTAWGMYVELPNTCEGMVRLQDMLDDYYILDEKQYMLVGETTHRTYSLGQKVKIRVKATDKTIGTVDFLIADDVK</sequence>
<dbReference type="NCBIfam" id="TIGR02063">
    <property type="entry name" value="RNase_R"/>
    <property type="match status" value="1"/>
</dbReference>
<reference evidence="10" key="1">
    <citation type="submission" date="2020-10" db="EMBL/GenBank/DDBJ databases">
        <authorList>
            <person name="Gilroy R."/>
        </authorList>
    </citation>
    <scope>NUCLEOTIDE SEQUENCE</scope>
    <source>
        <strain evidence="10">CHK187-14744</strain>
    </source>
</reference>
<evidence type="ECO:0000313" key="11">
    <source>
        <dbReference type="Proteomes" id="UP000824164"/>
    </source>
</evidence>
<dbReference type="InterPro" id="IPR011805">
    <property type="entry name" value="RNase_R"/>
</dbReference>
<keyword evidence="3 8" id="KW-0963">Cytoplasm</keyword>
<dbReference type="Pfam" id="PF00773">
    <property type="entry name" value="RNB"/>
    <property type="match status" value="1"/>
</dbReference>
<dbReference type="PANTHER" id="PTHR23355">
    <property type="entry name" value="RIBONUCLEASE"/>
    <property type="match status" value="1"/>
</dbReference>
<comment type="subcellular location">
    <subcellularLocation>
        <location evidence="2 8">Cytoplasm</location>
    </subcellularLocation>
</comment>
<dbReference type="Proteomes" id="UP000824164">
    <property type="component" value="Unassembled WGS sequence"/>
</dbReference>
<dbReference type="EC" id="3.1.13.1" evidence="8"/>